<dbReference type="OrthoDB" id="9780884at2"/>
<evidence type="ECO:0000313" key="5">
    <source>
        <dbReference type="Proteomes" id="UP000214646"/>
    </source>
</evidence>
<dbReference type="AlphaFoldDB" id="A0A225D5K2"/>
<dbReference type="PANTHER" id="PTHR31302">
    <property type="entry name" value="TRANSMEMBRANE PROTEIN WITH METALLOPHOSPHOESTERASE DOMAIN-RELATED"/>
    <property type="match status" value="1"/>
</dbReference>
<dbReference type="GO" id="GO:0016020">
    <property type="term" value="C:membrane"/>
    <property type="evidence" value="ECO:0007669"/>
    <property type="project" value="GOC"/>
</dbReference>
<feature type="domain" description="Calcineurin-like phosphoesterase" evidence="3">
    <location>
        <begin position="50"/>
        <end position="211"/>
    </location>
</feature>
<dbReference type="Proteomes" id="UP000214646">
    <property type="component" value="Unassembled WGS sequence"/>
</dbReference>
<dbReference type="GO" id="GO:0008758">
    <property type="term" value="F:UDP-2,3-diacylglucosamine hydrolase activity"/>
    <property type="evidence" value="ECO:0007669"/>
    <property type="project" value="TreeGrafter"/>
</dbReference>
<keyword evidence="2" id="KW-0378">Hydrolase</keyword>
<protein>
    <recommendedName>
        <fullName evidence="3">Calcineurin-like phosphoesterase domain-containing protein</fullName>
    </recommendedName>
</protein>
<evidence type="ECO:0000256" key="2">
    <source>
        <dbReference type="ARBA" id="ARBA00022801"/>
    </source>
</evidence>
<evidence type="ECO:0000313" key="4">
    <source>
        <dbReference type="EMBL" id="OWK36243.1"/>
    </source>
</evidence>
<accession>A0A225D5K2</accession>
<dbReference type="CDD" id="cd07385">
    <property type="entry name" value="MPP_YkuE_C"/>
    <property type="match status" value="1"/>
</dbReference>
<evidence type="ECO:0000259" key="3">
    <source>
        <dbReference type="Pfam" id="PF00149"/>
    </source>
</evidence>
<dbReference type="GO" id="GO:0009245">
    <property type="term" value="P:lipid A biosynthetic process"/>
    <property type="evidence" value="ECO:0007669"/>
    <property type="project" value="TreeGrafter"/>
</dbReference>
<name>A0A225D5K2_9BACT</name>
<dbReference type="RefSeq" id="WP_088259283.1">
    <property type="nucleotide sequence ID" value="NZ_NIDE01000017.1"/>
</dbReference>
<dbReference type="SUPFAM" id="SSF56300">
    <property type="entry name" value="Metallo-dependent phosphatases"/>
    <property type="match status" value="1"/>
</dbReference>
<evidence type="ECO:0000256" key="1">
    <source>
        <dbReference type="ARBA" id="ARBA00022723"/>
    </source>
</evidence>
<keyword evidence="5" id="KW-1185">Reference proteome</keyword>
<reference evidence="5" key="1">
    <citation type="submission" date="2017-06" db="EMBL/GenBank/DDBJ databases">
        <title>Genome analysis of Fimbriiglobus ruber SP5, the first member of the order Planctomycetales with confirmed chitinolytic capability.</title>
        <authorList>
            <person name="Ravin N.V."/>
            <person name="Rakitin A.L."/>
            <person name="Ivanova A.A."/>
            <person name="Beletsky A.V."/>
            <person name="Kulichevskaya I.S."/>
            <person name="Mardanov A.V."/>
            <person name="Dedysh S.N."/>
        </authorList>
    </citation>
    <scope>NUCLEOTIDE SEQUENCE [LARGE SCALE GENOMIC DNA]</scope>
    <source>
        <strain evidence="5">SP5</strain>
    </source>
</reference>
<comment type="caution">
    <text evidence="4">The sequence shown here is derived from an EMBL/GenBank/DDBJ whole genome shotgun (WGS) entry which is preliminary data.</text>
</comment>
<dbReference type="GO" id="GO:0046872">
    <property type="term" value="F:metal ion binding"/>
    <property type="evidence" value="ECO:0007669"/>
    <property type="project" value="UniProtKB-KW"/>
</dbReference>
<sequence length="271" mass="29383">MNRRQFLRTSAIAALPLGGVCYGFAESNDLRVDRQTISIPRLPAAFRGLTVAFLTDIHHGPYISKEYVSGVVRTTRLLNPDLVLLGGDYSHRDVKYIAPCFEILSHLTAPFGVYGVLGNHDYKDGLQETREGFRSANIEELTNRGVWLTRGGERFRLAGVDDLWMGDPQLAPALGDARPTDACLLLSHNPDFVETITDRRVGLVLSGHTHGGQVVLPGAGAPIVPSRYGAKYAHGLVEAPATKVYVSSGIGVSVLPVRANCRPEITLITLA</sequence>
<dbReference type="Pfam" id="PF00149">
    <property type="entry name" value="Metallophos"/>
    <property type="match status" value="1"/>
</dbReference>
<dbReference type="InterPro" id="IPR004843">
    <property type="entry name" value="Calcineurin-like_PHP"/>
</dbReference>
<proteinExistence type="predicted"/>
<dbReference type="PANTHER" id="PTHR31302:SF31">
    <property type="entry name" value="PHOSPHODIESTERASE YAEI"/>
    <property type="match status" value="1"/>
</dbReference>
<gene>
    <name evidence="4" type="ORF">FRUB_08806</name>
</gene>
<dbReference type="Gene3D" id="3.60.21.10">
    <property type="match status" value="1"/>
</dbReference>
<organism evidence="4 5">
    <name type="scientific">Fimbriiglobus ruber</name>
    <dbReference type="NCBI Taxonomy" id="1908690"/>
    <lineage>
        <taxon>Bacteria</taxon>
        <taxon>Pseudomonadati</taxon>
        <taxon>Planctomycetota</taxon>
        <taxon>Planctomycetia</taxon>
        <taxon>Gemmatales</taxon>
        <taxon>Gemmataceae</taxon>
        <taxon>Fimbriiglobus</taxon>
    </lineage>
</organism>
<dbReference type="InterPro" id="IPR051158">
    <property type="entry name" value="Metallophosphoesterase_sf"/>
</dbReference>
<dbReference type="EMBL" id="NIDE01000017">
    <property type="protein sequence ID" value="OWK36243.1"/>
    <property type="molecule type" value="Genomic_DNA"/>
</dbReference>
<dbReference type="InterPro" id="IPR029052">
    <property type="entry name" value="Metallo-depent_PP-like"/>
</dbReference>
<keyword evidence="1" id="KW-0479">Metal-binding</keyword>